<name>X1AFV7_9ZZZZ</name>
<dbReference type="AlphaFoldDB" id="X1AFV7"/>
<feature type="non-terminal residue" evidence="1">
    <location>
        <position position="1"/>
    </location>
</feature>
<organism evidence="1">
    <name type="scientific">marine sediment metagenome</name>
    <dbReference type="NCBI Taxonomy" id="412755"/>
    <lineage>
        <taxon>unclassified sequences</taxon>
        <taxon>metagenomes</taxon>
        <taxon>ecological metagenomes</taxon>
    </lineage>
</organism>
<reference evidence="1" key="1">
    <citation type="journal article" date="2014" name="Front. Microbiol.">
        <title>High frequency of phylogenetically diverse reductive dehalogenase-homologous genes in deep subseafloor sedimentary metagenomes.</title>
        <authorList>
            <person name="Kawai M."/>
            <person name="Futagami T."/>
            <person name="Toyoda A."/>
            <person name="Takaki Y."/>
            <person name="Nishi S."/>
            <person name="Hori S."/>
            <person name="Arai W."/>
            <person name="Tsubouchi T."/>
            <person name="Morono Y."/>
            <person name="Uchiyama I."/>
            <person name="Ito T."/>
            <person name="Fujiyama A."/>
            <person name="Inagaki F."/>
            <person name="Takami H."/>
        </authorList>
    </citation>
    <scope>NUCLEOTIDE SEQUENCE</scope>
    <source>
        <strain evidence="1">Expedition CK06-06</strain>
    </source>
</reference>
<gene>
    <name evidence="1" type="ORF">S01H4_35785</name>
</gene>
<sequence>DMEYYKKKSDRMIRDDHDRDEAFEAYEDMFHCDWKLPGGIEKMEWIRKVISTDPHDAISAGNRVLSALDPRITLQPLADNQDTKALANDWEKVLLWQMKGLNRRRQGGVVSDIVFSSLMYDEICAQVIDLDHQIPQMELMKGETTRLKAARRYGRFAVNIYNPRHVHVRYSGIMPECVLLNQEKYGFDIISEWGENAKAQ</sequence>
<comment type="caution">
    <text evidence="1">The sequence shown here is derived from an EMBL/GenBank/DDBJ whole genome shotgun (WGS) entry which is preliminary data.</text>
</comment>
<evidence type="ECO:0000313" key="1">
    <source>
        <dbReference type="EMBL" id="GAG81430.1"/>
    </source>
</evidence>
<dbReference type="EMBL" id="BART01019062">
    <property type="protein sequence ID" value="GAG81430.1"/>
    <property type="molecule type" value="Genomic_DNA"/>
</dbReference>
<accession>X1AFV7</accession>
<protein>
    <submittedName>
        <fullName evidence="1">Uncharacterized protein</fullName>
    </submittedName>
</protein>
<proteinExistence type="predicted"/>